<dbReference type="SUPFAM" id="SSF53098">
    <property type="entry name" value="Ribonuclease H-like"/>
    <property type="match status" value="1"/>
</dbReference>
<dbReference type="Gramene" id="KRH49469">
    <property type="protein sequence ID" value="KRH49469"/>
    <property type="gene ID" value="GLYMA_07G156600"/>
</dbReference>
<dbReference type="AlphaFoldDB" id="A0A0R0J3Q1"/>
<evidence type="ECO:0000256" key="2">
    <source>
        <dbReference type="ARBA" id="ARBA00022723"/>
    </source>
</evidence>
<keyword evidence="2" id="KW-0479">Metal-binding</keyword>
<evidence type="ECO:0008006" key="12">
    <source>
        <dbReference type="Google" id="ProtNLM"/>
    </source>
</evidence>
<organism evidence="9">
    <name type="scientific">Glycine max</name>
    <name type="common">Soybean</name>
    <name type="synonym">Glycine hispida</name>
    <dbReference type="NCBI Taxonomy" id="3847"/>
    <lineage>
        <taxon>Eukaryota</taxon>
        <taxon>Viridiplantae</taxon>
        <taxon>Streptophyta</taxon>
        <taxon>Embryophyta</taxon>
        <taxon>Tracheophyta</taxon>
        <taxon>Spermatophyta</taxon>
        <taxon>Magnoliopsida</taxon>
        <taxon>eudicotyledons</taxon>
        <taxon>Gunneridae</taxon>
        <taxon>Pentapetalae</taxon>
        <taxon>rosids</taxon>
        <taxon>fabids</taxon>
        <taxon>Fabales</taxon>
        <taxon>Fabaceae</taxon>
        <taxon>Papilionoideae</taxon>
        <taxon>50 kb inversion clade</taxon>
        <taxon>NPAAA clade</taxon>
        <taxon>indigoferoid/millettioid clade</taxon>
        <taxon>Phaseoleae</taxon>
        <taxon>Glycine</taxon>
        <taxon>Glycine subgen. Soja</taxon>
    </lineage>
</organism>
<dbReference type="PANTHER" id="PTHR46481">
    <property type="entry name" value="ZINC FINGER BED DOMAIN-CONTAINING PROTEIN 4"/>
    <property type="match status" value="1"/>
</dbReference>
<evidence type="ECO:0000313" key="11">
    <source>
        <dbReference type="Proteomes" id="UP000008827"/>
    </source>
</evidence>
<dbReference type="EMBL" id="CM000840">
    <property type="protein sequence ID" value="KRH49469.1"/>
    <property type="molecule type" value="Genomic_DNA"/>
</dbReference>
<feature type="domain" description="HAT C-terminal dimerisation" evidence="7">
    <location>
        <begin position="439"/>
        <end position="523"/>
    </location>
</feature>
<keyword evidence="4" id="KW-0862">Zinc</keyword>
<evidence type="ECO:0000259" key="8">
    <source>
        <dbReference type="Pfam" id="PF14372"/>
    </source>
</evidence>
<name>A0A0R0J3Q1_SOYBN</name>
<dbReference type="InterPro" id="IPR052035">
    <property type="entry name" value="ZnF_BED_domain_contain"/>
</dbReference>
<evidence type="ECO:0000256" key="5">
    <source>
        <dbReference type="ARBA" id="ARBA00023125"/>
    </source>
</evidence>
<dbReference type="InterPro" id="IPR008906">
    <property type="entry name" value="HATC_C_dom"/>
</dbReference>
<sequence length="539" mass="63225">MCIVRHGLPFNFVEYKWVRELLSYINSDVKHVCRNTLVSSLLKLHGEMEEKLKYAIHKCHNRICLTFDCWTACTQEGYICLTAHFVDNNWKLNSKILAFCKLEPPHTGEDLANKVFEVLTEWEIDRKIFSITLNNASANDRMQELLGVQLRLQNSLLCDGEFLHVRCCAHVLNLIVQDGLKVVEVSLQKIRDNIKYVRASESRKIVFTECIAQVRGIDTKVGLRSDVPTWWNSTYIMLESALRYRRAFASFTIRDRKYKCYPSNKEWKRAEKLCEFFKPFYKMTNLISGTSYPTSNEYFMQVWKIEWLLRETLKCDDPVLQNMAVLMMEKFGKYWSDYNVIFSIAMIVDPRMKLEALRFYYSKLDASTCDEKINNIKEKMYKLFDEYESVKSSSSTASSSQQPTVEEDFSIEENQEMDYPYNKYINYVSQNVNVNDKSELDLYLAETSLQPKFFPKLDILSYWKDRQERYPNHCRLACEVLSIPITTVASESTFSVGARVLNKYRASLLPSNVQALILTQNWINGFEDIGNLHFFFHNF</sequence>
<dbReference type="GO" id="GO:0046983">
    <property type="term" value="F:protein dimerization activity"/>
    <property type="evidence" value="ECO:0007669"/>
    <property type="project" value="InterPro"/>
</dbReference>
<evidence type="ECO:0000313" key="10">
    <source>
        <dbReference type="EnsemblPlants" id="KRH49469"/>
    </source>
</evidence>
<evidence type="ECO:0000259" key="7">
    <source>
        <dbReference type="Pfam" id="PF05699"/>
    </source>
</evidence>
<evidence type="ECO:0000313" key="9">
    <source>
        <dbReference type="EMBL" id="KRH49469.1"/>
    </source>
</evidence>
<proteinExistence type="predicted"/>
<dbReference type="InterPro" id="IPR012337">
    <property type="entry name" value="RNaseH-like_sf"/>
</dbReference>
<dbReference type="InParanoid" id="A0A0R0J3Q1"/>
<protein>
    <recommendedName>
        <fullName evidence="12">HAT C-terminal dimerisation domain-containing protein</fullName>
    </recommendedName>
</protein>
<keyword evidence="3" id="KW-0863">Zinc-finger</keyword>
<dbReference type="Pfam" id="PF14372">
    <property type="entry name" value="hAT-like_RNase-H"/>
    <property type="match status" value="1"/>
</dbReference>
<gene>
    <name evidence="9" type="ORF">GLYMA_07G156600</name>
</gene>
<dbReference type="GO" id="GO:0005634">
    <property type="term" value="C:nucleus"/>
    <property type="evidence" value="ECO:0007669"/>
    <property type="project" value="UniProtKB-SubCell"/>
</dbReference>
<reference evidence="10" key="2">
    <citation type="submission" date="2018-02" db="UniProtKB">
        <authorList>
            <consortium name="EnsemblPlants"/>
        </authorList>
    </citation>
    <scope>IDENTIFICATION</scope>
    <source>
        <strain evidence="10">Williams 82</strain>
    </source>
</reference>
<feature type="domain" description="hAT-like transposase RNase-H fold" evidence="8">
    <location>
        <begin position="288"/>
        <end position="387"/>
    </location>
</feature>
<keyword evidence="6" id="KW-0539">Nucleus</keyword>
<evidence type="ECO:0000256" key="6">
    <source>
        <dbReference type="ARBA" id="ARBA00023242"/>
    </source>
</evidence>
<keyword evidence="11" id="KW-1185">Reference proteome</keyword>
<accession>A0A0R0J3Q1</accession>
<dbReference type="EnsemblPlants" id="KRH49469">
    <property type="protein sequence ID" value="KRH49469"/>
    <property type="gene ID" value="GLYMA_07G156600"/>
</dbReference>
<evidence type="ECO:0000256" key="1">
    <source>
        <dbReference type="ARBA" id="ARBA00004123"/>
    </source>
</evidence>
<dbReference type="GO" id="GO:0008270">
    <property type="term" value="F:zinc ion binding"/>
    <property type="evidence" value="ECO:0007669"/>
    <property type="project" value="UniProtKB-KW"/>
</dbReference>
<dbReference type="GO" id="GO:0003677">
    <property type="term" value="F:DNA binding"/>
    <property type="evidence" value="ECO:0007669"/>
    <property type="project" value="UniProtKB-KW"/>
</dbReference>
<dbReference type="STRING" id="3847.A0A0R0J3Q1"/>
<dbReference type="PaxDb" id="3847-GLYMA07G19271.1"/>
<evidence type="ECO:0000256" key="4">
    <source>
        <dbReference type="ARBA" id="ARBA00022833"/>
    </source>
</evidence>
<reference evidence="9" key="3">
    <citation type="submission" date="2018-07" db="EMBL/GenBank/DDBJ databases">
        <title>WGS assembly of Glycine max.</title>
        <authorList>
            <person name="Schmutz J."/>
            <person name="Cannon S."/>
            <person name="Schlueter J."/>
            <person name="Ma J."/>
            <person name="Mitros T."/>
            <person name="Nelson W."/>
            <person name="Hyten D."/>
            <person name="Song Q."/>
            <person name="Thelen J."/>
            <person name="Cheng J."/>
            <person name="Xu D."/>
            <person name="Hellsten U."/>
            <person name="May G."/>
            <person name="Yu Y."/>
            <person name="Sakurai T."/>
            <person name="Umezawa T."/>
            <person name="Bhattacharyya M."/>
            <person name="Sandhu D."/>
            <person name="Valliyodan B."/>
            <person name="Lindquist E."/>
            <person name="Peto M."/>
            <person name="Grant D."/>
            <person name="Shu S."/>
            <person name="Goodstein D."/>
            <person name="Barry K."/>
            <person name="Futrell-Griggs M."/>
            <person name="Abernathy B."/>
            <person name="Du J."/>
            <person name="Tian Z."/>
            <person name="Zhu L."/>
            <person name="Gill N."/>
            <person name="Joshi T."/>
            <person name="Libault M."/>
            <person name="Sethuraman A."/>
            <person name="Zhang X."/>
            <person name="Shinozaki K."/>
            <person name="Nguyen H."/>
            <person name="Wing R."/>
            <person name="Cregan P."/>
            <person name="Specht J."/>
            <person name="Grimwood J."/>
            <person name="Rokhsar D."/>
            <person name="Stacey G."/>
            <person name="Shoemaker R."/>
            <person name="Jackson S."/>
        </authorList>
    </citation>
    <scope>NUCLEOTIDE SEQUENCE</scope>
    <source>
        <tissue evidence="9">Callus</tissue>
    </source>
</reference>
<dbReference type="Pfam" id="PF05699">
    <property type="entry name" value="Dimer_Tnp_hAT"/>
    <property type="match status" value="1"/>
</dbReference>
<dbReference type="Proteomes" id="UP000008827">
    <property type="component" value="Chromosome 7"/>
</dbReference>
<evidence type="ECO:0000256" key="3">
    <source>
        <dbReference type="ARBA" id="ARBA00022771"/>
    </source>
</evidence>
<dbReference type="InterPro" id="IPR025525">
    <property type="entry name" value="hAT-like_transposase_RNase-H"/>
</dbReference>
<reference evidence="9 10" key="1">
    <citation type="journal article" date="2010" name="Nature">
        <title>Genome sequence of the palaeopolyploid soybean.</title>
        <authorList>
            <person name="Schmutz J."/>
            <person name="Cannon S.B."/>
            <person name="Schlueter J."/>
            <person name="Ma J."/>
            <person name="Mitros T."/>
            <person name="Nelson W."/>
            <person name="Hyten D.L."/>
            <person name="Song Q."/>
            <person name="Thelen J.J."/>
            <person name="Cheng J."/>
            <person name="Xu D."/>
            <person name="Hellsten U."/>
            <person name="May G.D."/>
            <person name="Yu Y."/>
            <person name="Sakurai T."/>
            <person name="Umezawa T."/>
            <person name="Bhattacharyya M.K."/>
            <person name="Sandhu D."/>
            <person name="Valliyodan B."/>
            <person name="Lindquist E."/>
            <person name="Peto M."/>
            <person name="Grant D."/>
            <person name="Shu S."/>
            <person name="Goodstein D."/>
            <person name="Barry K."/>
            <person name="Futrell-Griggs M."/>
            <person name="Abernathy B."/>
            <person name="Du J."/>
            <person name="Tian Z."/>
            <person name="Zhu L."/>
            <person name="Gill N."/>
            <person name="Joshi T."/>
            <person name="Libault M."/>
            <person name="Sethuraman A."/>
            <person name="Zhang X.-C."/>
            <person name="Shinozaki K."/>
            <person name="Nguyen H.T."/>
            <person name="Wing R.A."/>
            <person name="Cregan P."/>
            <person name="Specht J."/>
            <person name="Grimwood J."/>
            <person name="Rokhsar D."/>
            <person name="Stacey G."/>
            <person name="Shoemaker R.C."/>
            <person name="Jackson S.A."/>
        </authorList>
    </citation>
    <scope>NUCLEOTIDE SEQUENCE</scope>
    <source>
        <strain evidence="10">cv. Williams 82</strain>
        <tissue evidence="9">Callus</tissue>
    </source>
</reference>
<dbReference type="PANTHER" id="PTHR46481:SF10">
    <property type="entry name" value="ZINC FINGER BED DOMAIN-CONTAINING PROTEIN 39"/>
    <property type="match status" value="1"/>
</dbReference>
<comment type="subcellular location">
    <subcellularLocation>
        <location evidence="1">Nucleus</location>
    </subcellularLocation>
</comment>
<dbReference type="OMA" id="SCESERM"/>
<keyword evidence="5" id="KW-0238">DNA-binding</keyword>